<evidence type="ECO:0008006" key="4">
    <source>
        <dbReference type="Google" id="ProtNLM"/>
    </source>
</evidence>
<proteinExistence type="predicted"/>
<keyword evidence="1" id="KW-0472">Membrane</keyword>
<dbReference type="EMBL" id="QGMY01000002">
    <property type="protein sequence ID" value="PWR73772.1"/>
    <property type="molecule type" value="Genomic_DNA"/>
</dbReference>
<accession>A0A2V2N0T5</accession>
<sequence length="170" mass="19467">MVCFAEMLLGIKPNSRVHIMTTISSAVYYRFVLVFIVSCILVTNQTISASVFLMNGTEISQDQIPDIINTTVQGLIKNPSPLIFFYDYECQSCQQALDSVRYFEKRNPNARITYYDLGDSQKNRSMFLQYKSNFNTTKIRYPAIFSGEIVISGSSDIIHHIELFAKGYRK</sequence>
<keyword evidence="1" id="KW-0812">Transmembrane</keyword>
<dbReference type="Proteomes" id="UP000245657">
    <property type="component" value="Unassembled WGS sequence"/>
</dbReference>
<feature type="transmembrane region" description="Helical" evidence="1">
    <location>
        <begin position="27"/>
        <end position="53"/>
    </location>
</feature>
<name>A0A2V2N0T5_9EURY</name>
<dbReference type="AlphaFoldDB" id="A0A2V2N0T5"/>
<reference evidence="2 3" key="1">
    <citation type="submission" date="2018-05" db="EMBL/GenBank/DDBJ databases">
        <title>Draft genome of Methanospirillum lacunae Ki8-1.</title>
        <authorList>
            <person name="Dueholm M.S."/>
            <person name="Nielsen P.H."/>
            <person name="Bakmann L.F."/>
            <person name="Otzen D.E."/>
        </authorList>
    </citation>
    <scope>NUCLEOTIDE SEQUENCE [LARGE SCALE GENOMIC DNA]</scope>
    <source>
        <strain evidence="2 3">Ki8-1</strain>
    </source>
</reference>
<keyword evidence="1" id="KW-1133">Transmembrane helix</keyword>
<keyword evidence="3" id="KW-1185">Reference proteome</keyword>
<comment type="caution">
    <text evidence="2">The sequence shown here is derived from an EMBL/GenBank/DDBJ whole genome shotgun (WGS) entry which is preliminary data.</text>
</comment>
<evidence type="ECO:0000256" key="1">
    <source>
        <dbReference type="SAM" id="Phobius"/>
    </source>
</evidence>
<evidence type="ECO:0000313" key="3">
    <source>
        <dbReference type="Proteomes" id="UP000245657"/>
    </source>
</evidence>
<gene>
    <name evidence="2" type="ORF">DK846_00965</name>
</gene>
<evidence type="ECO:0000313" key="2">
    <source>
        <dbReference type="EMBL" id="PWR73772.1"/>
    </source>
</evidence>
<protein>
    <recommendedName>
        <fullName evidence="4">Thioredoxin domain-containing protein</fullName>
    </recommendedName>
</protein>
<organism evidence="2 3">
    <name type="scientific">Methanospirillum lacunae</name>
    <dbReference type="NCBI Taxonomy" id="668570"/>
    <lineage>
        <taxon>Archaea</taxon>
        <taxon>Methanobacteriati</taxon>
        <taxon>Methanobacteriota</taxon>
        <taxon>Stenosarchaea group</taxon>
        <taxon>Methanomicrobia</taxon>
        <taxon>Methanomicrobiales</taxon>
        <taxon>Methanospirillaceae</taxon>
        <taxon>Methanospirillum</taxon>
    </lineage>
</organism>